<evidence type="ECO:0000256" key="2">
    <source>
        <dbReference type="ARBA" id="ARBA00022630"/>
    </source>
</evidence>
<feature type="domain" description="Fumarate reductase/succinate dehydrogenase flavoprotein-like C-terminal" evidence="5">
    <location>
        <begin position="448"/>
        <end position="557"/>
    </location>
</feature>
<dbReference type="Pfam" id="PF00890">
    <property type="entry name" value="FAD_binding_2"/>
    <property type="match status" value="1"/>
</dbReference>
<dbReference type="RefSeq" id="WP_304121994.1">
    <property type="nucleotide sequence ID" value="NZ_DYZA01000108.1"/>
</dbReference>
<evidence type="ECO:0000313" key="7">
    <source>
        <dbReference type="Proteomes" id="UP000698963"/>
    </source>
</evidence>
<evidence type="ECO:0000259" key="5">
    <source>
        <dbReference type="Pfam" id="PF02910"/>
    </source>
</evidence>
<dbReference type="PIRSF" id="PIRSF000171">
    <property type="entry name" value="SDHA_APRA_LASPO"/>
    <property type="match status" value="1"/>
</dbReference>
<evidence type="ECO:0000259" key="4">
    <source>
        <dbReference type="Pfam" id="PF00890"/>
    </source>
</evidence>
<evidence type="ECO:0000313" key="6">
    <source>
        <dbReference type="EMBL" id="HJD97121.1"/>
    </source>
</evidence>
<dbReference type="PRINTS" id="PR00368">
    <property type="entry name" value="FADPNR"/>
</dbReference>
<dbReference type="Gene3D" id="1.20.58.100">
    <property type="entry name" value="Fumarate reductase/succinate dehydrogenase flavoprotein-like, C-terminal domain"/>
    <property type="match status" value="1"/>
</dbReference>
<comment type="cofactor">
    <cofactor evidence="1">
        <name>FAD</name>
        <dbReference type="ChEBI" id="CHEBI:57692"/>
    </cofactor>
</comment>
<keyword evidence="3" id="KW-0560">Oxidoreductase</keyword>
<dbReference type="AlphaFoldDB" id="A0A921AW26"/>
<dbReference type="InterPro" id="IPR015939">
    <property type="entry name" value="Fum_Rdtase/Succ_DH_flav-like_C"/>
</dbReference>
<proteinExistence type="predicted"/>
<dbReference type="GO" id="GO:0000104">
    <property type="term" value="F:succinate dehydrogenase activity"/>
    <property type="evidence" value="ECO:0007669"/>
    <property type="project" value="TreeGrafter"/>
</dbReference>
<name>A0A921AW26_9BACT</name>
<sequence>MPRTEHIVESDLLIIGGGSAGLWAAKRFTELMPEKKVVIVDKGPKEWGGLMSMAGGDFDAVIPGDDLNAWVEDFIYYFDGLCDQEQIEELLRHSYDRLEDYQRYGCEFFRKEDGSLKSIPQRGLPHVKLYPAKLVGRGGEDMVRNLVRQLRKANVESLGRIMVTDLLKKDGRVVGAVGFDSISGDFYRFHAQVVIAATGVGGWKTSYGKNTPTGEGVEMAWNAGARLKDFEFSRVWNMPRYFGWEGQTKLIPLGARFVNAKGEPFMEKYSPVLGVNTDPHFITIAMAMEIRAGRGPIYFDISRINPDDLILLKPQNGWQLMNYEKLSKLGMDLFRDNTEWLPQMTISYGGMEATIKGETNVEGLFAAGTARSTEPGVYAGGFALMSTSVTGHLAGEGAAEFLRTAAPVDGALCDDVDALQKAIYAPLGREGLAPRDVLKKVQAAMFPYDVSILKTEASLQRALDEIVRIRTEEVPLMTASDPHYLLKLREVRSMAFVSELYLRASLERRESRAGHFREDYPHRSEDGLAWLIIQRKEDGSMEISRKRVPLERYRRPITRYYQDNFRFVSEER</sequence>
<dbReference type="PANTHER" id="PTHR11632">
    <property type="entry name" value="SUCCINATE DEHYDROGENASE 2 FLAVOPROTEIN SUBUNIT"/>
    <property type="match status" value="1"/>
</dbReference>
<dbReference type="SUPFAM" id="SSF51905">
    <property type="entry name" value="FAD/NAD(P)-binding domain"/>
    <property type="match status" value="1"/>
</dbReference>
<protein>
    <submittedName>
        <fullName evidence="6">FAD-binding protein</fullName>
    </submittedName>
</protein>
<dbReference type="Proteomes" id="UP000698963">
    <property type="component" value="Unassembled WGS sequence"/>
</dbReference>
<reference evidence="6" key="2">
    <citation type="submission" date="2021-09" db="EMBL/GenBank/DDBJ databases">
        <authorList>
            <person name="Gilroy R."/>
        </authorList>
    </citation>
    <scope>NUCLEOTIDE SEQUENCE</scope>
    <source>
        <strain evidence="6">ChiGjej2B2-19336</strain>
    </source>
</reference>
<reference evidence="6" key="1">
    <citation type="journal article" date="2021" name="PeerJ">
        <title>Extensive microbial diversity within the chicken gut microbiome revealed by metagenomics and culture.</title>
        <authorList>
            <person name="Gilroy R."/>
            <person name="Ravi A."/>
            <person name="Getino M."/>
            <person name="Pursley I."/>
            <person name="Horton D.L."/>
            <person name="Alikhan N.F."/>
            <person name="Baker D."/>
            <person name="Gharbi K."/>
            <person name="Hall N."/>
            <person name="Watson M."/>
            <person name="Adriaenssens E.M."/>
            <person name="Foster-Nyarko E."/>
            <person name="Jarju S."/>
            <person name="Secka A."/>
            <person name="Antonio M."/>
            <person name="Oren A."/>
            <person name="Chaudhuri R.R."/>
            <person name="La Ragione R."/>
            <person name="Hildebrand F."/>
            <person name="Pallen M.J."/>
        </authorList>
    </citation>
    <scope>NUCLEOTIDE SEQUENCE</scope>
    <source>
        <strain evidence="6">ChiGjej2B2-19336</strain>
    </source>
</reference>
<dbReference type="GO" id="GO:0009055">
    <property type="term" value="F:electron transfer activity"/>
    <property type="evidence" value="ECO:0007669"/>
    <property type="project" value="TreeGrafter"/>
</dbReference>
<dbReference type="EMBL" id="DYZA01000108">
    <property type="protein sequence ID" value="HJD97121.1"/>
    <property type="molecule type" value="Genomic_DNA"/>
</dbReference>
<dbReference type="InterPro" id="IPR003953">
    <property type="entry name" value="FAD-dep_OxRdtase_2_FAD-bd"/>
</dbReference>
<dbReference type="InterPro" id="IPR036188">
    <property type="entry name" value="FAD/NAD-bd_sf"/>
</dbReference>
<dbReference type="Gene3D" id="3.50.50.60">
    <property type="entry name" value="FAD/NAD(P)-binding domain"/>
    <property type="match status" value="1"/>
</dbReference>
<dbReference type="InterPro" id="IPR030664">
    <property type="entry name" value="SdhA/FrdA/AprA"/>
</dbReference>
<dbReference type="Gene3D" id="3.90.700.10">
    <property type="entry name" value="Succinate dehydrogenase/fumarate reductase flavoprotein, catalytic domain"/>
    <property type="match status" value="1"/>
</dbReference>
<organism evidence="6 7">
    <name type="scientific">Mailhella massiliensis</name>
    <dbReference type="NCBI Taxonomy" id="1903261"/>
    <lineage>
        <taxon>Bacteria</taxon>
        <taxon>Pseudomonadati</taxon>
        <taxon>Thermodesulfobacteriota</taxon>
        <taxon>Desulfovibrionia</taxon>
        <taxon>Desulfovibrionales</taxon>
        <taxon>Desulfovibrionaceae</taxon>
        <taxon>Mailhella</taxon>
    </lineage>
</organism>
<dbReference type="GO" id="GO:0009061">
    <property type="term" value="P:anaerobic respiration"/>
    <property type="evidence" value="ECO:0007669"/>
    <property type="project" value="TreeGrafter"/>
</dbReference>
<gene>
    <name evidence="6" type="ORF">K8W16_05710</name>
</gene>
<dbReference type="GO" id="GO:0050660">
    <property type="term" value="F:flavin adenine dinucleotide binding"/>
    <property type="evidence" value="ECO:0007669"/>
    <property type="project" value="TreeGrafter"/>
</dbReference>
<comment type="caution">
    <text evidence="6">The sequence shown here is derived from an EMBL/GenBank/DDBJ whole genome shotgun (WGS) entry which is preliminary data.</text>
</comment>
<accession>A0A921AW26</accession>
<dbReference type="InterPro" id="IPR027477">
    <property type="entry name" value="Succ_DH/fumarate_Rdtase_cat_sf"/>
</dbReference>
<evidence type="ECO:0000256" key="3">
    <source>
        <dbReference type="ARBA" id="ARBA00023002"/>
    </source>
</evidence>
<dbReference type="InterPro" id="IPR037099">
    <property type="entry name" value="Fum_R/Succ_DH_flav-like_C_sf"/>
</dbReference>
<dbReference type="PANTHER" id="PTHR11632:SF73">
    <property type="entry name" value="BLR3196 PROTEIN"/>
    <property type="match status" value="1"/>
</dbReference>
<dbReference type="GO" id="GO:0005886">
    <property type="term" value="C:plasma membrane"/>
    <property type="evidence" value="ECO:0007669"/>
    <property type="project" value="TreeGrafter"/>
</dbReference>
<dbReference type="SUPFAM" id="SSF46977">
    <property type="entry name" value="Succinate dehydrogenase/fumarate reductase flavoprotein C-terminal domain"/>
    <property type="match status" value="1"/>
</dbReference>
<dbReference type="Pfam" id="PF02910">
    <property type="entry name" value="Succ_DH_flav_C"/>
    <property type="match status" value="1"/>
</dbReference>
<feature type="domain" description="FAD-dependent oxidoreductase 2 FAD-binding" evidence="4">
    <location>
        <begin position="11"/>
        <end position="378"/>
    </location>
</feature>
<keyword evidence="2" id="KW-0285">Flavoprotein</keyword>
<evidence type="ECO:0000256" key="1">
    <source>
        <dbReference type="ARBA" id="ARBA00001974"/>
    </source>
</evidence>